<reference evidence="3" key="1">
    <citation type="journal article" date="2020" name="Nature">
        <title>Giant virus diversity and host interactions through global metagenomics.</title>
        <authorList>
            <person name="Schulz F."/>
            <person name="Roux S."/>
            <person name="Paez-Espino D."/>
            <person name="Jungbluth S."/>
            <person name="Walsh D.A."/>
            <person name="Denef V.J."/>
            <person name="McMahon K.D."/>
            <person name="Konstantinidis K.T."/>
            <person name="Eloe-Fadrosh E.A."/>
            <person name="Kyrpides N.C."/>
            <person name="Woyke T."/>
        </authorList>
    </citation>
    <scope>NUCLEOTIDE SEQUENCE</scope>
    <source>
        <strain evidence="3">GVMAG-M-3300027963-41</strain>
    </source>
</reference>
<keyword evidence="2" id="KW-0472">Membrane</keyword>
<dbReference type="AlphaFoldDB" id="A0A6C0LMP8"/>
<evidence type="ECO:0000256" key="1">
    <source>
        <dbReference type="SAM" id="MobiDB-lite"/>
    </source>
</evidence>
<protein>
    <submittedName>
        <fullName evidence="3">Uncharacterized protein</fullName>
    </submittedName>
</protein>
<keyword evidence="2" id="KW-1133">Transmembrane helix</keyword>
<feature type="compositionally biased region" description="Low complexity" evidence="1">
    <location>
        <begin position="159"/>
        <end position="169"/>
    </location>
</feature>
<dbReference type="EMBL" id="MN740532">
    <property type="protein sequence ID" value="QHU31620.1"/>
    <property type="molecule type" value="Genomic_DNA"/>
</dbReference>
<accession>A0A6C0LMP8</accession>
<feature type="compositionally biased region" description="Acidic residues" evidence="1">
    <location>
        <begin position="117"/>
        <end position="153"/>
    </location>
</feature>
<keyword evidence="2" id="KW-0812">Transmembrane</keyword>
<evidence type="ECO:0000256" key="2">
    <source>
        <dbReference type="SAM" id="Phobius"/>
    </source>
</evidence>
<name>A0A6C0LMP8_9ZZZZ</name>
<proteinExistence type="predicted"/>
<feature type="transmembrane region" description="Helical" evidence="2">
    <location>
        <begin position="7"/>
        <end position="28"/>
    </location>
</feature>
<feature type="transmembrane region" description="Helical" evidence="2">
    <location>
        <begin position="76"/>
        <end position="98"/>
    </location>
</feature>
<feature type="transmembrane region" description="Helical" evidence="2">
    <location>
        <begin position="40"/>
        <end position="64"/>
    </location>
</feature>
<sequence>MSTEFSTWLLGLGGYAGLFGSLAVFYLYPNFPRNYLPVLFVVPVISAAALYAFFQVLYLVLWFTVKVLESMLNEHLTIILLSTTFIGGQAVLIGYVVYKNAFLNNVVLNNAAYEVEQEQEQEQEQELQPEEYENADDEEENEEDSGADADNEEGTLNSVPPITTNTPATAAPVINDTCVDCDDDCMKCMPPLTSHGLMTGLSGEIPAGVVCEGGVCRIDGNATATTTAAANAANAAIKNMMEEFAENVKID</sequence>
<organism evidence="3">
    <name type="scientific">viral metagenome</name>
    <dbReference type="NCBI Taxonomy" id="1070528"/>
    <lineage>
        <taxon>unclassified sequences</taxon>
        <taxon>metagenomes</taxon>
        <taxon>organismal metagenomes</taxon>
    </lineage>
</organism>
<evidence type="ECO:0000313" key="3">
    <source>
        <dbReference type="EMBL" id="QHU31620.1"/>
    </source>
</evidence>
<feature type="region of interest" description="Disordered" evidence="1">
    <location>
        <begin position="117"/>
        <end position="169"/>
    </location>
</feature>